<organism evidence="1 2">
    <name type="scientific">Stephania cephalantha</name>
    <dbReference type="NCBI Taxonomy" id="152367"/>
    <lineage>
        <taxon>Eukaryota</taxon>
        <taxon>Viridiplantae</taxon>
        <taxon>Streptophyta</taxon>
        <taxon>Embryophyta</taxon>
        <taxon>Tracheophyta</taxon>
        <taxon>Spermatophyta</taxon>
        <taxon>Magnoliopsida</taxon>
        <taxon>Ranunculales</taxon>
        <taxon>Menispermaceae</taxon>
        <taxon>Menispermoideae</taxon>
        <taxon>Cissampelideae</taxon>
        <taxon>Stephania</taxon>
    </lineage>
</organism>
<evidence type="ECO:0000313" key="1">
    <source>
        <dbReference type="EMBL" id="KAK9094414.1"/>
    </source>
</evidence>
<accession>A0AAP0EJI5</accession>
<proteinExistence type="predicted"/>
<name>A0AAP0EJI5_9MAGN</name>
<protein>
    <submittedName>
        <fullName evidence="1">Uncharacterized protein</fullName>
    </submittedName>
</protein>
<keyword evidence="2" id="KW-1185">Reference proteome</keyword>
<dbReference type="AlphaFoldDB" id="A0AAP0EJI5"/>
<reference evidence="1 2" key="1">
    <citation type="submission" date="2024-01" db="EMBL/GenBank/DDBJ databases">
        <title>Genome assemblies of Stephania.</title>
        <authorList>
            <person name="Yang L."/>
        </authorList>
    </citation>
    <scope>NUCLEOTIDE SEQUENCE [LARGE SCALE GENOMIC DNA]</scope>
    <source>
        <strain evidence="1">JXDWG</strain>
        <tissue evidence="1">Leaf</tissue>
    </source>
</reference>
<dbReference type="EMBL" id="JBBNAG010000011">
    <property type="protein sequence ID" value="KAK9094414.1"/>
    <property type="molecule type" value="Genomic_DNA"/>
</dbReference>
<comment type="caution">
    <text evidence="1">The sequence shown here is derived from an EMBL/GenBank/DDBJ whole genome shotgun (WGS) entry which is preliminary data.</text>
</comment>
<sequence length="58" mass="6640">MISSGIMLIRVSRMRWLSRFLKHLVLQLENAIDQILCRDSIIAAISNHTTVIDFLQSA</sequence>
<gene>
    <name evidence="1" type="ORF">Scep_025883</name>
</gene>
<evidence type="ECO:0000313" key="2">
    <source>
        <dbReference type="Proteomes" id="UP001419268"/>
    </source>
</evidence>
<dbReference type="Proteomes" id="UP001419268">
    <property type="component" value="Unassembled WGS sequence"/>
</dbReference>